<dbReference type="PANTHER" id="PTHR34216:SF3">
    <property type="entry name" value="POLY-BETA-1,6-N-ACETYL-D-GLUCOSAMINE N-DEACETYLASE"/>
    <property type="match status" value="1"/>
</dbReference>
<accession>S0FJI8</accession>
<dbReference type="EMBL" id="AORV01000033">
    <property type="protein sequence ID" value="EMS71912.1"/>
    <property type="molecule type" value="Genomic_DNA"/>
</dbReference>
<evidence type="ECO:0000313" key="2">
    <source>
        <dbReference type="EMBL" id="EMS71912.1"/>
    </source>
</evidence>
<keyword evidence="3" id="KW-1185">Reference proteome</keyword>
<protein>
    <submittedName>
        <fullName evidence="2">Tfp pilus assembly protein, major pilin PilA</fullName>
    </submittedName>
</protein>
<dbReference type="eggNOG" id="COG0726">
    <property type="taxonomic scope" value="Bacteria"/>
</dbReference>
<dbReference type="InterPro" id="IPR011330">
    <property type="entry name" value="Glyco_hydro/deAcase_b/a-brl"/>
</dbReference>
<keyword evidence="1" id="KW-0812">Transmembrane</keyword>
<dbReference type="AlphaFoldDB" id="S0FJI8"/>
<evidence type="ECO:0000256" key="1">
    <source>
        <dbReference type="SAM" id="Phobius"/>
    </source>
</evidence>
<gene>
    <name evidence="2" type="ORF">CTER_2211</name>
</gene>
<dbReference type="PATRIC" id="fig|1195236.3.peg.2516"/>
<dbReference type="SUPFAM" id="SSF88713">
    <property type="entry name" value="Glycoside hydrolase/deacetylase"/>
    <property type="match status" value="1"/>
</dbReference>
<keyword evidence="1" id="KW-0472">Membrane</keyword>
<comment type="caution">
    <text evidence="2">The sequence shown here is derived from an EMBL/GenBank/DDBJ whole genome shotgun (WGS) entry which is preliminary data.</text>
</comment>
<dbReference type="RefSeq" id="WP_004625892.1">
    <property type="nucleotide sequence ID" value="NZ_AORV01000033.1"/>
</dbReference>
<proteinExistence type="predicted"/>
<dbReference type="PANTHER" id="PTHR34216">
    <property type="match status" value="1"/>
</dbReference>
<sequence>MSKKFTFILVLGSISIILIIICIGFLFLSTFTKTAAVSGALSSGGTAETSIADNGMANSRVDGISPKDNKSGPADATIKNAIISDAEKLIEQTHYKQAGLLLEKPLEEYPDDKELSAVKDRADNLEKQTVIYKGPVYHVFFHSLIVYPELCFTGDSMEQGYNYWMTTVKEFKMMIQEMYDRGYTLVDLRDMFKMDSSGKMQKQDIFLPEGQKPLIISVDDMSYYKYMENDGFAKKLVVDQQGKLASLVKTPQGNEIISPDGDVVPILNNFADQNPDFSFKGAKGTLALTGYEGILGYRTNHDNSSWQTEKESVLPVIEKLKETGWAFASHSYTHRRTFSEGTITLDFLKYDTKRWRDEVGSLVGETNLYISPFGATFKQNDARMRYIVSQGFNVYCGVGPAPDYILYKDNAYMERIDLDGYKMFHKPECMKELFDAGKILDPVRPAFK</sequence>
<dbReference type="InterPro" id="IPR051398">
    <property type="entry name" value="Polysacch_Deacetylase"/>
</dbReference>
<feature type="transmembrane region" description="Helical" evidence="1">
    <location>
        <begin position="7"/>
        <end position="28"/>
    </location>
</feature>
<evidence type="ECO:0000313" key="3">
    <source>
        <dbReference type="Proteomes" id="UP000014155"/>
    </source>
</evidence>
<keyword evidence="1" id="KW-1133">Transmembrane helix</keyword>
<name>S0FJI8_RUMCE</name>
<dbReference type="Gene3D" id="3.20.20.370">
    <property type="entry name" value="Glycoside hydrolase/deacetylase"/>
    <property type="match status" value="1"/>
</dbReference>
<dbReference type="Proteomes" id="UP000014155">
    <property type="component" value="Unassembled WGS sequence"/>
</dbReference>
<reference evidence="2 3" key="1">
    <citation type="journal article" date="2013" name="Genome Announc.">
        <title>Draft Genome Sequence of the Cellulolytic, Mesophilic, Anaerobic Bacterium Clostridium termitidis Strain CT1112 (DSM 5398).</title>
        <authorList>
            <person name="Lal S."/>
            <person name="Ramachandran U."/>
            <person name="Zhang X."/>
            <person name="Munir R."/>
            <person name="Sparling R."/>
            <person name="Levin D.B."/>
        </authorList>
    </citation>
    <scope>NUCLEOTIDE SEQUENCE [LARGE SCALE GENOMIC DNA]</scope>
    <source>
        <strain evidence="2 3">CT1112</strain>
    </source>
</reference>
<organism evidence="2 3">
    <name type="scientific">Ruminiclostridium cellobioparum subsp. termitidis CT1112</name>
    <dbReference type="NCBI Taxonomy" id="1195236"/>
    <lineage>
        <taxon>Bacteria</taxon>
        <taxon>Bacillati</taxon>
        <taxon>Bacillota</taxon>
        <taxon>Clostridia</taxon>
        <taxon>Eubacteriales</taxon>
        <taxon>Oscillospiraceae</taxon>
        <taxon>Ruminiclostridium</taxon>
    </lineage>
</organism>
<dbReference type="STRING" id="1195236.CTER_2211"/>
<dbReference type="GO" id="GO:0005975">
    <property type="term" value="P:carbohydrate metabolic process"/>
    <property type="evidence" value="ECO:0007669"/>
    <property type="project" value="InterPro"/>
</dbReference>